<keyword evidence="4" id="KW-1185">Reference proteome</keyword>
<proteinExistence type="inferred from homology"/>
<dbReference type="AlphaFoldDB" id="A0A1Y2AZV1"/>
<dbReference type="GO" id="GO:0016491">
    <property type="term" value="F:oxidoreductase activity"/>
    <property type="evidence" value="ECO:0007669"/>
    <property type="project" value="TreeGrafter"/>
</dbReference>
<evidence type="ECO:0000256" key="2">
    <source>
        <dbReference type="SAM" id="MobiDB-lite"/>
    </source>
</evidence>
<dbReference type="InterPro" id="IPR051468">
    <property type="entry name" value="Fungal_SecMetab_SDRs"/>
</dbReference>
<dbReference type="InterPro" id="IPR036291">
    <property type="entry name" value="NAD(P)-bd_dom_sf"/>
</dbReference>
<evidence type="ECO:0000313" key="3">
    <source>
        <dbReference type="EMBL" id="ORY28118.1"/>
    </source>
</evidence>
<dbReference type="OrthoDB" id="191139at2759"/>
<evidence type="ECO:0000313" key="4">
    <source>
        <dbReference type="Proteomes" id="UP000193642"/>
    </source>
</evidence>
<dbReference type="PANTHER" id="PTHR43544">
    <property type="entry name" value="SHORT-CHAIN DEHYDROGENASE/REDUCTASE"/>
    <property type="match status" value="1"/>
</dbReference>
<comment type="caution">
    <text evidence="3">The sequence shown here is derived from an EMBL/GenBank/DDBJ whole genome shotgun (WGS) entry which is preliminary data.</text>
</comment>
<dbReference type="Gene3D" id="3.40.50.720">
    <property type="entry name" value="NAD(P)-binding Rossmann-like Domain"/>
    <property type="match status" value="1"/>
</dbReference>
<dbReference type="STRING" id="329046.A0A1Y2AZV1"/>
<accession>A0A1Y2AZV1</accession>
<dbReference type="SUPFAM" id="SSF51735">
    <property type="entry name" value="NAD(P)-binding Rossmann-fold domains"/>
    <property type="match status" value="1"/>
</dbReference>
<comment type="similarity">
    <text evidence="1">Belongs to the short-chain dehydrogenases/reductases (SDR) family.</text>
</comment>
<dbReference type="GO" id="GO:0005737">
    <property type="term" value="C:cytoplasm"/>
    <property type="evidence" value="ECO:0007669"/>
    <property type="project" value="TreeGrafter"/>
</dbReference>
<dbReference type="InterPro" id="IPR002347">
    <property type="entry name" value="SDR_fam"/>
</dbReference>
<sequence length="278" mass="31114">MSNPWNCFTPSDLESAIKVLEAIHNNPDLKRTAAVNDDMKRLMIAIQKHSDPWKERRREKRKRESEEVEATGIRKLRRKGTFAYGSPSNLVGINDAPAIVDPLVDYGSISPSPVAGASSSFNTKKTRLCHICLASFTKLHHFYDRLCPSCASFNYFKRSSLSDMSGRVCLVTGGRIKIGFQIGLQLLRSNAATVIVTSRFPNDTATRYEAEPDFESFKGRLVIYGVDFRGIGMVKQFCLDVKRKFDRLDVLINNAAQTVPPLGICLSVCLSPPQFYVK</sequence>
<dbReference type="Pfam" id="PF00106">
    <property type="entry name" value="adh_short"/>
    <property type="match status" value="1"/>
</dbReference>
<dbReference type="PANTHER" id="PTHR43544:SF2">
    <property type="entry name" value="OXIDOREDUCTASE"/>
    <property type="match status" value="1"/>
</dbReference>
<reference evidence="3 4" key="1">
    <citation type="submission" date="2016-07" db="EMBL/GenBank/DDBJ databases">
        <title>Pervasive Adenine N6-methylation of Active Genes in Fungi.</title>
        <authorList>
            <consortium name="DOE Joint Genome Institute"/>
            <person name="Mondo S.J."/>
            <person name="Dannebaum R.O."/>
            <person name="Kuo R.C."/>
            <person name="Labutti K."/>
            <person name="Haridas S."/>
            <person name="Kuo A."/>
            <person name="Salamov A."/>
            <person name="Ahrendt S.R."/>
            <person name="Lipzen A."/>
            <person name="Sullivan W."/>
            <person name="Andreopoulos W.B."/>
            <person name="Clum A."/>
            <person name="Lindquist E."/>
            <person name="Daum C."/>
            <person name="Ramamoorthy G.K."/>
            <person name="Gryganskyi A."/>
            <person name="Culley D."/>
            <person name="Magnuson J.K."/>
            <person name="James T.Y."/>
            <person name="O'Malley M.A."/>
            <person name="Stajich J.E."/>
            <person name="Spatafora J.W."/>
            <person name="Visel A."/>
            <person name="Grigoriev I.V."/>
        </authorList>
    </citation>
    <scope>NUCLEOTIDE SEQUENCE [LARGE SCALE GENOMIC DNA]</scope>
    <source>
        <strain evidence="3 4">JEL800</strain>
    </source>
</reference>
<name>A0A1Y2AZV1_9FUNG</name>
<protein>
    <recommendedName>
        <fullName evidence="5">NAD(P)-binding protein</fullName>
    </recommendedName>
</protein>
<evidence type="ECO:0008006" key="5">
    <source>
        <dbReference type="Google" id="ProtNLM"/>
    </source>
</evidence>
<evidence type="ECO:0000256" key="1">
    <source>
        <dbReference type="ARBA" id="ARBA00006484"/>
    </source>
</evidence>
<organism evidence="3 4">
    <name type="scientific">Rhizoclosmatium globosum</name>
    <dbReference type="NCBI Taxonomy" id="329046"/>
    <lineage>
        <taxon>Eukaryota</taxon>
        <taxon>Fungi</taxon>
        <taxon>Fungi incertae sedis</taxon>
        <taxon>Chytridiomycota</taxon>
        <taxon>Chytridiomycota incertae sedis</taxon>
        <taxon>Chytridiomycetes</taxon>
        <taxon>Chytridiales</taxon>
        <taxon>Chytriomycetaceae</taxon>
        <taxon>Rhizoclosmatium</taxon>
    </lineage>
</organism>
<dbReference type="EMBL" id="MCGO01000097">
    <property type="protein sequence ID" value="ORY28118.1"/>
    <property type="molecule type" value="Genomic_DNA"/>
</dbReference>
<feature type="region of interest" description="Disordered" evidence="2">
    <location>
        <begin position="51"/>
        <end position="70"/>
    </location>
</feature>
<gene>
    <name evidence="3" type="ORF">BCR33DRAFT_793572</name>
</gene>
<dbReference type="Proteomes" id="UP000193642">
    <property type="component" value="Unassembled WGS sequence"/>
</dbReference>